<evidence type="ECO:0000256" key="11">
    <source>
        <dbReference type="ARBA" id="ARBA00048988"/>
    </source>
</evidence>
<dbReference type="STRING" id="698738.OLEAN_C10610"/>
<dbReference type="InterPro" id="IPR014016">
    <property type="entry name" value="UvrD-like_ATP-bd"/>
</dbReference>
<organism evidence="15 16">
    <name type="scientific">Oleispira antarctica RB-8</name>
    <dbReference type="NCBI Taxonomy" id="698738"/>
    <lineage>
        <taxon>Bacteria</taxon>
        <taxon>Pseudomonadati</taxon>
        <taxon>Pseudomonadota</taxon>
        <taxon>Gammaproteobacteria</taxon>
        <taxon>Oceanospirillales</taxon>
        <taxon>Oceanospirillaceae</taxon>
        <taxon>Oleispira</taxon>
    </lineage>
</organism>
<dbReference type="InterPro" id="IPR013986">
    <property type="entry name" value="DExx_box_DNA_helicase_dom_sf"/>
</dbReference>
<dbReference type="GO" id="GO:0000725">
    <property type="term" value="P:recombinational repair"/>
    <property type="evidence" value="ECO:0007669"/>
    <property type="project" value="TreeGrafter"/>
</dbReference>
<dbReference type="AlphaFoldDB" id="R4YL04"/>
<dbReference type="GO" id="GO:0005524">
    <property type="term" value="F:ATP binding"/>
    <property type="evidence" value="ECO:0007669"/>
    <property type="project" value="UniProtKB-UniRule"/>
</dbReference>
<reference evidence="15 16" key="1">
    <citation type="journal article" date="2013" name="Nat. Commun.">
        <title>Genome sequence and functional genomic analysis of the oil-degrading bacterium Oleispira antarctica.</title>
        <authorList>
            <person name="Kube M."/>
            <person name="Chernikova T.N."/>
            <person name="Al-Ramahi Y."/>
            <person name="Beloqui A."/>
            <person name="Lopez-Cortez N."/>
            <person name="Guazzaroni M.E."/>
            <person name="Heipieper H.J."/>
            <person name="Klages S."/>
            <person name="Kotsyurbenko O.R."/>
            <person name="Langer I."/>
            <person name="Nechitaylo T.Y."/>
            <person name="Lunsdorf H."/>
            <person name="Fernandez M."/>
            <person name="Juarez S."/>
            <person name="Ciordia S."/>
            <person name="Singer A."/>
            <person name="Kagan O."/>
            <person name="Egorova O."/>
            <person name="Petit P.A."/>
            <person name="Stogios P."/>
            <person name="Kim Y."/>
            <person name="Tchigvintsev A."/>
            <person name="Flick R."/>
            <person name="Denaro R."/>
            <person name="Genovese M."/>
            <person name="Albar J.P."/>
            <person name="Reva O.N."/>
            <person name="Martinez-Gomariz M."/>
            <person name="Tran H."/>
            <person name="Ferrer M."/>
            <person name="Savchenko A."/>
            <person name="Yakunin A.F."/>
            <person name="Yakimov M.M."/>
            <person name="Golyshina O.V."/>
            <person name="Reinhardt R."/>
            <person name="Golyshin P.N."/>
        </authorList>
    </citation>
    <scope>NUCLEOTIDE SEQUENCE [LARGE SCALE GENOMIC DNA]</scope>
</reference>
<sequence>MNALTPEQLSIVHHQQGHARVIAVAGAGKTTTLVHFIQQRLLAGSNPKRMLVLMYNKAAQTDFQIKLQTVIRQPDAISGFQYHGPLPDVRTFHALGFKIYHRLISEGHLPGIQQDLIGAGEMDGVVWRLLQQVASSQGFEETRQDILSQRKKWVEPAVAFIDLVKSDLLSPADMFEESELPHQCQIFIETFERFEQWRKEHNRITFSDMLYDPCVLFKQRPEIAEQFSGHMEWILVDEYQDVNGIQQFLLQILYGNRGYRGNGQVMVIGDADQTIYEFRGSKPEYITKEFEKAFSSPFQLDGTEITHTSYQLPHTFRYGHKLSLLANQVIGENQDREDVLCLSHPSTPNTRIHLKHNSDYSQEVLNLLNELAEKRPLEDVAILNRLWGISAPIELALLQADMPYQLDHSQTVLDRFELEVFWILFEIASDNFKQRNRRQRKAAWLTLLTQPFPKVKRALLEDMAENISQHDSDLSQALWDAIPKDISKWQRQQLEDRGQVIEAAEMASIAKAPSESEPKLSHTKARELKAWQLAQQYINATDLYEGIKDSAFSAQQIEDRSETIKAFVSFLRVTNKPANKIYAYLQELKQRHQNKQSSGVRITSIHKAKGLEWPVVIIPALSARYYPYEAEGTFTTKSSEESERRLFYVAMTRAKEDLYLIAPPAWNKKQEKPQKTQAETQQTKDWPSKFLREADFNLCQQVGEMIEQGEVLTELQELEAIQIKKSQSLIERYSEKIQFDLPVKLKLKRDSQPVANGISTSKKYELEDDDAEYQKGQWLVHGKLGKGRVVRDEKKYVTIYFSADKKERKLDKTIARPWLSEI</sequence>
<proteinExistence type="inferred from homology"/>
<evidence type="ECO:0000256" key="4">
    <source>
        <dbReference type="ARBA" id="ARBA00022806"/>
    </source>
</evidence>
<evidence type="ECO:0000259" key="13">
    <source>
        <dbReference type="PROSITE" id="PS51198"/>
    </source>
</evidence>
<comment type="similarity">
    <text evidence="1">Belongs to the helicase family. UvrD subfamily.</text>
</comment>
<evidence type="ECO:0000256" key="10">
    <source>
        <dbReference type="ARBA" id="ARBA00034923"/>
    </source>
</evidence>
<dbReference type="InterPro" id="IPR000212">
    <property type="entry name" value="DNA_helicase_UvrD/REP"/>
</dbReference>
<dbReference type="InterPro" id="IPR027417">
    <property type="entry name" value="P-loop_NTPase"/>
</dbReference>
<keyword evidence="3 12" id="KW-0378">Hydrolase</keyword>
<evidence type="ECO:0000313" key="16">
    <source>
        <dbReference type="Proteomes" id="UP000032749"/>
    </source>
</evidence>
<dbReference type="Pfam" id="PF13361">
    <property type="entry name" value="UvrD_C"/>
    <property type="match status" value="1"/>
</dbReference>
<evidence type="ECO:0000256" key="9">
    <source>
        <dbReference type="ARBA" id="ARBA00034808"/>
    </source>
</evidence>
<dbReference type="PANTHER" id="PTHR11070">
    <property type="entry name" value="UVRD / RECB / PCRA DNA HELICASE FAMILY MEMBER"/>
    <property type="match status" value="1"/>
</dbReference>
<dbReference type="PROSITE" id="PS51198">
    <property type="entry name" value="UVRD_HELICASE_ATP_BIND"/>
    <property type="match status" value="1"/>
</dbReference>
<dbReference type="Gene3D" id="1.10.10.160">
    <property type="match status" value="1"/>
</dbReference>
<keyword evidence="4 12" id="KW-0347">Helicase</keyword>
<dbReference type="Gene3D" id="1.10.486.10">
    <property type="entry name" value="PCRA, domain 4"/>
    <property type="match status" value="1"/>
</dbReference>
<evidence type="ECO:0000259" key="14">
    <source>
        <dbReference type="PROSITE" id="PS51217"/>
    </source>
</evidence>
<dbReference type="PROSITE" id="PS51217">
    <property type="entry name" value="UVRD_HELICASE_CTER"/>
    <property type="match status" value="1"/>
</dbReference>
<name>R4YL04_OLEAN</name>
<dbReference type="InterPro" id="IPR014017">
    <property type="entry name" value="DNA_helicase_UvrD-like_C"/>
</dbReference>
<evidence type="ECO:0000256" key="3">
    <source>
        <dbReference type="ARBA" id="ARBA00022801"/>
    </source>
</evidence>
<evidence type="ECO:0000256" key="8">
    <source>
        <dbReference type="ARBA" id="ARBA00034617"/>
    </source>
</evidence>
<dbReference type="EMBL" id="FO203512">
    <property type="protein sequence ID" value="CCK75237.1"/>
    <property type="molecule type" value="Genomic_DNA"/>
</dbReference>
<dbReference type="Proteomes" id="UP000032749">
    <property type="component" value="Chromosome"/>
</dbReference>
<dbReference type="GO" id="GO:0003677">
    <property type="term" value="F:DNA binding"/>
    <property type="evidence" value="ECO:0007669"/>
    <property type="project" value="UniProtKB-KW"/>
</dbReference>
<accession>R4YL04</accession>
<dbReference type="HOGENOM" id="CLU_004585_6_2_6"/>
<keyword evidence="2 12" id="KW-0547">Nucleotide-binding</keyword>
<keyword evidence="6" id="KW-0238">DNA-binding</keyword>
<dbReference type="KEGG" id="oai:OLEAN_C10610"/>
<evidence type="ECO:0000256" key="6">
    <source>
        <dbReference type="ARBA" id="ARBA00023125"/>
    </source>
</evidence>
<dbReference type="SUPFAM" id="SSF52540">
    <property type="entry name" value="P-loop containing nucleoside triphosphate hydrolases"/>
    <property type="match status" value="1"/>
</dbReference>
<keyword evidence="7" id="KW-0413">Isomerase</keyword>
<feature type="domain" description="UvrD-like helicase C-terminal" evidence="14">
    <location>
        <begin position="320"/>
        <end position="610"/>
    </location>
</feature>
<protein>
    <recommendedName>
        <fullName evidence="9">DNA 3'-5' helicase</fullName>
        <ecNumber evidence="9">5.6.2.4</ecNumber>
    </recommendedName>
    <alternativeName>
        <fullName evidence="10">DNA 3'-5' helicase II</fullName>
    </alternativeName>
</protein>
<dbReference type="OrthoDB" id="9806690at2"/>
<feature type="binding site" evidence="12">
    <location>
        <begin position="23"/>
        <end position="30"/>
    </location>
    <ligand>
        <name>ATP</name>
        <dbReference type="ChEBI" id="CHEBI:30616"/>
    </ligand>
</feature>
<comment type="catalytic activity">
    <reaction evidence="11">
        <text>ATP + H2O = ADP + phosphate + H(+)</text>
        <dbReference type="Rhea" id="RHEA:13065"/>
        <dbReference type="ChEBI" id="CHEBI:15377"/>
        <dbReference type="ChEBI" id="CHEBI:15378"/>
        <dbReference type="ChEBI" id="CHEBI:30616"/>
        <dbReference type="ChEBI" id="CHEBI:43474"/>
        <dbReference type="ChEBI" id="CHEBI:456216"/>
        <dbReference type="EC" id="5.6.2.4"/>
    </reaction>
</comment>
<comment type="catalytic activity">
    <reaction evidence="8">
        <text>Couples ATP hydrolysis with the unwinding of duplex DNA by translocating in the 3'-5' direction.</text>
        <dbReference type="EC" id="5.6.2.4"/>
    </reaction>
</comment>
<evidence type="ECO:0000256" key="2">
    <source>
        <dbReference type="ARBA" id="ARBA00022741"/>
    </source>
</evidence>
<evidence type="ECO:0000313" key="15">
    <source>
        <dbReference type="EMBL" id="CCK75237.1"/>
    </source>
</evidence>
<evidence type="ECO:0000256" key="12">
    <source>
        <dbReference type="PROSITE-ProRule" id="PRU00560"/>
    </source>
</evidence>
<keyword evidence="5 12" id="KW-0067">ATP-binding</keyword>
<dbReference type="Pfam" id="PF00580">
    <property type="entry name" value="UvrD-helicase"/>
    <property type="match status" value="1"/>
</dbReference>
<evidence type="ECO:0000256" key="7">
    <source>
        <dbReference type="ARBA" id="ARBA00023235"/>
    </source>
</evidence>
<evidence type="ECO:0000256" key="5">
    <source>
        <dbReference type="ARBA" id="ARBA00022840"/>
    </source>
</evidence>
<dbReference type="PANTHER" id="PTHR11070:SF2">
    <property type="entry name" value="ATP-DEPENDENT DNA HELICASE SRS2"/>
    <property type="match status" value="1"/>
</dbReference>
<keyword evidence="16" id="KW-1185">Reference proteome</keyword>
<dbReference type="GO" id="GO:0043138">
    <property type="term" value="F:3'-5' DNA helicase activity"/>
    <property type="evidence" value="ECO:0007669"/>
    <property type="project" value="UniProtKB-EC"/>
</dbReference>
<gene>
    <name evidence="15" type="ORF">OLEAN_C10610</name>
</gene>
<dbReference type="Gene3D" id="3.40.50.300">
    <property type="entry name" value="P-loop containing nucleotide triphosphate hydrolases"/>
    <property type="match status" value="2"/>
</dbReference>
<evidence type="ECO:0000256" key="1">
    <source>
        <dbReference type="ARBA" id="ARBA00009922"/>
    </source>
</evidence>
<feature type="domain" description="UvrD-like helicase ATP-binding" evidence="13">
    <location>
        <begin position="2"/>
        <end position="319"/>
    </location>
</feature>
<dbReference type="GO" id="GO:0016887">
    <property type="term" value="F:ATP hydrolysis activity"/>
    <property type="evidence" value="ECO:0007669"/>
    <property type="project" value="RHEA"/>
</dbReference>
<dbReference type="CDD" id="cd17932">
    <property type="entry name" value="DEXQc_UvrD"/>
    <property type="match status" value="1"/>
</dbReference>
<dbReference type="EC" id="5.6.2.4" evidence="9"/>